<protein>
    <recommendedName>
        <fullName evidence="4">Wall-associated receptor kinase C-terminal domain-containing protein</fullName>
    </recommendedName>
</protein>
<keyword evidence="1" id="KW-0732">Signal</keyword>
<dbReference type="PANTHER" id="PTHR33355:SF11">
    <property type="entry name" value="WALL-ASSOCIATED RECEPTOR KINASE GALACTURONAN-BINDING DOMAIN-CONTAINING PROTEIN"/>
    <property type="match status" value="1"/>
</dbReference>
<dbReference type="OrthoDB" id="1870516at2759"/>
<dbReference type="PANTHER" id="PTHR33355">
    <property type="entry name" value="WALL-ASSOCIATED RECEPTOR KINASE CARBOXY-TERMINAL PROTEIN-RELATED"/>
    <property type="match status" value="1"/>
</dbReference>
<accession>A0A5J5BM40</accession>
<reference evidence="2 3" key="1">
    <citation type="submission" date="2019-09" db="EMBL/GenBank/DDBJ databases">
        <title>A chromosome-level genome assembly of the Chinese tupelo Nyssa sinensis.</title>
        <authorList>
            <person name="Yang X."/>
            <person name="Kang M."/>
            <person name="Yang Y."/>
            <person name="Xiong H."/>
            <person name="Wang M."/>
            <person name="Zhang Z."/>
            <person name="Wang Z."/>
            <person name="Wu H."/>
            <person name="Ma T."/>
            <person name="Liu J."/>
            <person name="Xi Z."/>
        </authorList>
    </citation>
    <scope>NUCLEOTIDE SEQUENCE [LARGE SCALE GENOMIC DNA]</scope>
    <source>
        <strain evidence="2">J267</strain>
        <tissue evidence="2">Leaf</tissue>
    </source>
</reference>
<evidence type="ECO:0000313" key="2">
    <source>
        <dbReference type="EMBL" id="KAA8544205.1"/>
    </source>
</evidence>
<feature type="chain" id="PRO_5023836808" description="Wall-associated receptor kinase C-terminal domain-containing protein" evidence="1">
    <location>
        <begin position="26"/>
        <end position="270"/>
    </location>
</feature>
<proteinExistence type="predicted"/>
<evidence type="ECO:0000313" key="3">
    <source>
        <dbReference type="Proteomes" id="UP000325577"/>
    </source>
</evidence>
<evidence type="ECO:0000256" key="1">
    <source>
        <dbReference type="SAM" id="SignalP"/>
    </source>
</evidence>
<name>A0A5J5BM40_9ASTE</name>
<keyword evidence="3" id="KW-1185">Reference proteome</keyword>
<organism evidence="2 3">
    <name type="scientific">Nyssa sinensis</name>
    <dbReference type="NCBI Taxonomy" id="561372"/>
    <lineage>
        <taxon>Eukaryota</taxon>
        <taxon>Viridiplantae</taxon>
        <taxon>Streptophyta</taxon>
        <taxon>Embryophyta</taxon>
        <taxon>Tracheophyta</taxon>
        <taxon>Spermatophyta</taxon>
        <taxon>Magnoliopsida</taxon>
        <taxon>eudicotyledons</taxon>
        <taxon>Gunneridae</taxon>
        <taxon>Pentapetalae</taxon>
        <taxon>asterids</taxon>
        <taxon>Cornales</taxon>
        <taxon>Nyssaceae</taxon>
        <taxon>Nyssa</taxon>
    </lineage>
</organism>
<sequence>MQRLKRVHLLLVLLTLSFFIPTSIAQQTPISFCGKIRNGTPFFLQNSSVETSLLNRMVLCKSQKLYFRTSLGLFPISSIDYTSKLLTISHTTCSSSLHFISPSLLSAGFPPPPQPNSLILFNCSNQRNHLSRFLGNCTGFHGCKACSQIQKQELEGTSSCLLVEDLGKLEKGFDPKDLNCSHYSPAYKNTTVDEDIKGFELGTRISFDIPDHVPNICDECEKPHGNCGVGLKCICHPKECKDKVISVAVTMHPFGNIILSLLSSIFVMLL</sequence>
<gene>
    <name evidence="2" type="ORF">F0562_022159</name>
</gene>
<dbReference type="EMBL" id="CM018034">
    <property type="protein sequence ID" value="KAA8544205.1"/>
    <property type="molecule type" value="Genomic_DNA"/>
</dbReference>
<dbReference type="AlphaFoldDB" id="A0A5J5BM40"/>
<feature type="signal peptide" evidence="1">
    <location>
        <begin position="1"/>
        <end position="25"/>
    </location>
</feature>
<dbReference type="Proteomes" id="UP000325577">
    <property type="component" value="Linkage Group LG11"/>
</dbReference>
<evidence type="ECO:0008006" key="4">
    <source>
        <dbReference type="Google" id="ProtNLM"/>
    </source>
</evidence>